<reference evidence="7" key="1">
    <citation type="submission" date="2016-01" db="EMBL/GenBank/DDBJ databases">
        <authorList>
            <person name="Peeters C."/>
        </authorList>
    </citation>
    <scope>NUCLEOTIDE SEQUENCE [LARGE SCALE GENOMIC DNA]</scope>
    <source>
        <strain evidence="7">LMG 29318</strain>
    </source>
</reference>
<dbReference type="GO" id="GO:0009092">
    <property type="term" value="P:homoserine metabolic process"/>
    <property type="evidence" value="ECO:0007669"/>
    <property type="project" value="TreeGrafter"/>
</dbReference>
<dbReference type="AlphaFoldDB" id="A0A158BLY9"/>
<keyword evidence="3" id="KW-0486">Methionine biosynthesis</keyword>
<gene>
    <name evidence="7" type="ORF">AWB75_03686</name>
</gene>
<dbReference type="NCBIfam" id="NF005071">
    <property type="entry name" value="PRK06489.1"/>
    <property type="match status" value="1"/>
</dbReference>
<name>A0A158BLY9_9BURK</name>
<dbReference type="PRINTS" id="PR00111">
    <property type="entry name" value="ABHYDROLASE"/>
</dbReference>
<evidence type="ECO:0000256" key="4">
    <source>
        <dbReference type="ARBA" id="ARBA00023315"/>
    </source>
</evidence>
<dbReference type="InterPro" id="IPR000073">
    <property type="entry name" value="AB_hydrolase_1"/>
</dbReference>
<dbReference type="GO" id="GO:0009086">
    <property type="term" value="P:methionine biosynthetic process"/>
    <property type="evidence" value="ECO:0007669"/>
    <property type="project" value="UniProtKB-KW"/>
</dbReference>
<sequence length="351" mass="39193">MTYLSDRTLMLQTRHCNAAAYPAPQEADWVARDFRFSTGEVMSEVRLHYRTIGDPSGEPVLVLHGTTGTGASMLIPDFADELFGPGQPLDANKYFIILPDALGAGGSSKPSDGLRTRFPAYNYDDMVLAQHRLLTEHLNIRHLRLLIGNSMGGMHAWIWGVRYPDFMDALVPMASQPTEMSGRNWMLRRMLIEMVRNDPEYRGGDYTSQPRSLRLSNVFFALATNGGTLACQKAAPTIELADKYVDDKLAQPFTLDANDFIYQWSASRGYNPAPGLRNVKAAVLAINAADDERYPPETGLMERAMQLVRNGRLLLIPASEDTCGHGTNALARFYKRELHELLRTAPRRVGE</sequence>
<dbReference type="InterPro" id="IPR029058">
    <property type="entry name" value="AB_hydrolase_fold"/>
</dbReference>
<keyword evidence="8" id="KW-1185">Reference proteome</keyword>
<evidence type="ECO:0000256" key="3">
    <source>
        <dbReference type="ARBA" id="ARBA00023167"/>
    </source>
</evidence>
<dbReference type="Proteomes" id="UP000054870">
    <property type="component" value="Unassembled WGS sequence"/>
</dbReference>
<evidence type="ECO:0000256" key="5">
    <source>
        <dbReference type="PIRSR" id="PIRSR000443-1"/>
    </source>
</evidence>
<feature type="active site" evidence="5">
    <location>
        <position position="291"/>
    </location>
</feature>
<dbReference type="GO" id="GO:0004414">
    <property type="term" value="F:homoserine O-acetyltransferase activity"/>
    <property type="evidence" value="ECO:0007669"/>
    <property type="project" value="TreeGrafter"/>
</dbReference>
<evidence type="ECO:0000256" key="1">
    <source>
        <dbReference type="ARBA" id="ARBA00022605"/>
    </source>
</evidence>
<feature type="domain" description="AB hydrolase-1" evidence="6">
    <location>
        <begin position="59"/>
        <end position="296"/>
    </location>
</feature>
<dbReference type="Gene3D" id="3.40.50.1820">
    <property type="entry name" value="alpha/beta hydrolase"/>
    <property type="match status" value="1"/>
</dbReference>
<dbReference type="PANTHER" id="PTHR32268:SF11">
    <property type="entry name" value="HOMOSERINE O-ACETYLTRANSFERASE"/>
    <property type="match status" value="1"/>
</dbReference>
<dbReference type="EMBL" id="FCOF02000016">
    <property type="protein sequence ID" value="SAK71109.1"/>
    <property type="molecule type" value="Genomic_DNA"/>
</dbReference>
<dbReference type="SUPFAM" id="SSF53474">
    <property type="entry name" value="alpha/beta-Hydrolases"/>
    <property type="match status" value="1"/>
</dbReference>
<organism evidence="7 8">
    <name type="scientific">Caballeronia catudaia</name>
    <dbReference type="NCBI Taxonomy" id="1777136"/>
    <lineage>
        <taxon>Bacteria</taxon>
        <taxon>Pseudomonadati</taxon>
        <taxon>Pseudomonadota</taxon>
        <taxon>Betaproteobacteria</taxon>
        <taxon>Burkholderiales</taxon>
        <taxon>Burkholderiaceae</taxon>
        <taxon>Caballeronia</taxon>
    </lineage>
</organism>
<evidence type="ECO:0000256" key="2">
    <source>
        <dbReference type="ARBA" id="ARBA00022679"/>
    </source>
</evidence>
<dbReference type="PIRSF" id="PIRSF000443">
    <property type="entry name" value="Homoser_Ac_trans"/>
    <property type="match status" value="1"/>
</dbReference>
<keyword evidence="1" id="KW-0028">Amino-acid biosynthesis</keyword>
<dbReference type="InterPro" id="IPR008220">
    <property type="entry name" value="HAT_MetX-like"/>
</dbReference>
<keyword evidence="2" id="KW-0808">Transferase</keyword>
<protein>
    <submittedName>
        <fullName evidence="7">Homoserine O-acetyltransferase</fullName>
    </submittedName>
</protein>
<evidence type="ECO:0000313" key="7">
    <source>
        <dbReference type="EMBL" id="SAK71109.1"/>
    </source>
</evidence>
<keyword evidence="4" id="KW-0012">Acyltransferase</keyword>
<feature type="active site" evidence="5">
    <location>
        <position position="325"/>
    </location>
</feature>
<proteinExistence type="predicted"/>
<dbReference type="Pfam" id="PF00561">
    <property type="entry name" value="Abhydrolase_1"/>
    <property type="match status" value="1"/>
</dbReference>
<dbReference type="PANTHER" id="PTHR32268">
    <property type="entry name" value="HOMOSERINE O-ACETYLTRANSFERASE"/>
    <property type="match status" value="1"/>
</dbReference>
<evidence type="ECO:0000313" key="8">
    <source>
        <dbReference type="Proteomes" id="UP000054870"/>
    </source>
</evidence>
<evidence type="ECO:0000259" key="6">
    <source>
        <dbReference type="Pfam" id="PF00561"/>
    </source>
</evidence>
<accession>A0A158BLY9</accession>
<feature type="active site" description="Nucleophile" evidence="5">
    <location>
        <position position="150"/>
    </location>
</feature>
<comment type="caution">
    <text evidence="7">The sequence shown here is derived from an EMBL/GenBank/DDBJ whole genome shotgun (WGS) entry which is preliminary data.</text>
</comment>